<evidence type="ECO:0000256" key="1">
    <source>
        <dbReference type="ARBA" id="ARBA00022737"/>
    </source>
</evidence>
<evidence type="ECO:0000313" key="3">
    <source>
        <dbReference type="EMBL" id="AGO84958.1"/>
    </source>
</evidence>
<protein>
    <submittedName>
        <fullName evidence="3">Morn repeat domain containing protein</fullName>
    </submittedName>
</protein>
<gene>
    <name evidence="3" type="ORF">psal_cds_881</name>
</gene>
<evidence type="ECO:0000313" key="4">
    <source>
        <dbReference type="Proteomes" id="UP000204584"/>
    </source>
</evidence>
<organism evidence="3 4">
    <name type="scientific">Pandoravirus salinus</name>
    <dbReference type="NCBI Taxonomy" id="1349410"/>
    <lineage>
        <taxon>Viruses</taxon>
        <taxon>Pandoravirus</taxon>
    </lineage>
</organism>
<feature type="domain" description="F-box" evidence="2">
    <location>
        <begin position="16"/>
        <end position="63"/>
    </location>
</feature>
<evidence type="ECO:0000259" key="2">
    <source>
        <dbReference type="PROSITE" id="PS50181"/>
    </source>
</evidence>
<reference evidence="3 4" key="1">
    <citation type="journal article" date="2013" name="Science">
        <title>Pandoraviruses: amoeba viruses with genomes up to 2.5 Mb reaching that of parasitic eukaryotes.</title>
        <authorList>
            <person name="Philippe N."/>
            <person name="Legendre M."/>
            <person name="Doutre G."/>
            <person name="Coute Y."/>
            <person name="Poirot O."/>
            <person name="Lescot M."/>
            <person name="Arslan D."/>
            <person name="Seltzer V."/>
            <person name="Bertaux L."/>
            <person name="Bruley C."/>
            <person name="Garin J."/>
            <person name="Claverie J.M."/>
            <person name="Abergel C."/>
        </authorList>
    </citation>
    <scope>NUCLEOTIDE SEQUENCE [LARGE SCALE GENOMIC DNA]</scope>
</reference>
<keyword evidence="4" id="KW-1185">Reference proteome</keyword>
<dbReference type="InterPro" id="IPR003409">
    <property type="entry name" value="MORN"/>
</dbReference>
<dbReference type="PANTHER" id="PTHR43215:SF14">
    <property type="entry name" value="RADIAL SPOKE HEAD 1 HOMOLOG"/>
    <property type="match status" value="1"/>
</dbReference>
<dbReference type="PROSITE" id="PS50181">
    <property type="entry name" value="FBOX"/>
    <property type="match status" value="1"/>
</dbReference>
<accession>S4VX71</accession>
<proteinExistence type="predicted"/>
<dbReference type="SMART" id="SM00698">
    <property type="entry name" value="MORN"/>
    <property type="match status" value="9"/>
</dbReference>
<sequence length="426" mass="46711">MVPSKADEPDGEARGVDLLDTLPNELVLMVMCVLDDALGLVNLSSTARRYRDLASDDSVWRALCLGRFGTPLHRGFLDAGKDWHWLYRAQGCTGTLTTRVGATVHLGRVYWGDLVGGLPDGYGLALSLPTLHRDGTSVQRRRCDNDQPVGAHYEGQWRAGRMCGQGVRAYRDGSHHEGLWEDGFAHGHGSRITAHWTYTGEWDRGLRHGPGRCVWNAGDAYEGDWQRDREHGRGVYDYADGSRYEGGWARGDEHGYGVFDCAVSGRRYACEWVDGDRCGHGTVFYPRGGVYRGQWWAGRPHGWGIHVSGDGCLYMGQWSDGRMNGACLYAAPPRVMHQDASATARHEGTWVNDESVGYGRCIFADGSSIVGTWDGDYCVRGFVASHRTARDPSCATEACMACAIIRETRSPTLVDAVAGAAVGEGD</sequence>
<keyword evidence="1" id="KW-0677">Repeat</keyword>
<name>S4VX71_9VIRU</name>
<dbReference type="EMBL" id="KC977571">
    <property type="protein sequence ID" value="AGO84958.1"/>
    <property type="molecule type" value="Genomic_DNA"/>
</dbReference>
<dbReference type="PANTHER" id="PTHR43215">
    <property type="entry name" value="RADIAL SPOKE HEAD 1 HOMOLOG"/>
    <property type="match status" value="1"/>
</dbReference>
<dbReference type="GeneID" id="16606745"/>
<dbReference type="SUPFAM" id="SSF81383">
    <property type="entry name" value="F-box domain"/>
    <property type="match status" value="1"/>
</dbReference>
<dbReference type="RefSeq" id="YP_008438032.1">
    <property type="nucleotide sequence ID" value="NC_022098.1"/>
</dbReference>
<dbReference type="InterPro" id="IPR036047">
    <property type="entry name" value="F-box-like_dom_sf"/>
</dbReference>
<dbReference type="Pfam" id="PF02493">
    <property type="entry name" value="MORN"/>
    <property type="match status" value="9"/>
</dbReference>
<dbReference type="Pfam" id="PF12937">
    <property type="entry name" value="F-box-like"/>
    <property type="match status" value="1"/>
</dbReference>
<dbReference type="SUPFAM" id="SSF82185">
    <property type="entry name" value="Histone H3 K4-specific methyltransferase SET7/9 N-terminal domain"/>
    <property type="match status" value="3"/>
</dbReference>
<dbReference type="InterPro" id="IPR001810">
    <property type="entry name" value="F-box_dom"/>
</dbReference>
<dbReference type="Gene3D" id="1.20.1280.50">
    <property type="match status" value="1"/>
</dbReference>
<dbReference type="Proteomes" id="UP000204584">
    <property type="component" value="Segment"/>
</dbReference>
<dbReference type="KEGG" id="vg:16606745"/>
<dbReference type="Gene3D" id="2.20.110.10">
    <property type="entry name" value="Histone H3 K4-specific methyltransferase SET7/9 N-terminal domain"/>
    <property type="match status" value="3"/>
</dbReference>